<dbReference type="Pfam" id="PF03205">
    <property type="entry name" value="MobB"/>
    <property type="match status" value="1"/>
</dbReference>
<dbReference type="SUPFAM" id="SSF52540">
    <property type="entry name" value="P-loop containing nucleoside triphosphate hydrolases"/>
    <property type="match status" value="1"/>
</dbReference>
<evidence type="ECO:0000259" key="1">
    <source>
        <dbReference type="Pfam" id="PF03205"/>
    </source>
</evidence>
<organism evidence="2 3">
    <name type="scientific">Magnetospirillum aberrantis SpK</name>
    <dbReference type="NCBI Taxonomy" id="908842"/>
    <lineage>
        <taxon>Bacteria</taxon>
        <taxon>Pseudomonadati</taxon>
        <taxon>Pseudomonadota</taxon>
        <taxon>Alphaproteobacteria</taxon>
        <taxon>Rhodospirillales</taxon>
        <taxon>Rhodospirillaceae</taxon>
        <taxon>Magnetospirillum</taxon>
    </lineage>
</organism>
<evidence type="ECO:0000313" key="3">
    <source>
        <dbReference type="Proteomes" id="UP000480684"/>
    </source>
</evidence>
<proteinExistence type="predicted"/>
<dbReference type="PANTHER" id="PTHR40072:SF1">
    <property type="entry name" value="MOLYBDOPTERIN-GUANINE DINUCLEOTIDE BIOSYNTHESIS ADAPTER PROTEIN"/>
    <property type="match status" value="1"/>
</dbReference>
<accession>A0A7C9QSC5</accession>
<dbReference type="InterPro" id="IPR052539">
    <property type="entry name" value="MGD_biosynthesis_adapter"/>
</dbReference>
<gene>
    <name evidence="2" type="primary">mobB</name>
    <name evidence="2" type="ORF">G4223_02675</name>
</gene>
<dbReference type="Gene3D" id="3.40.50.300">
    <property type="entry name" value="P-loop containing nucleotide triphosphate hydrolases"/>
    <property type="match status" value="1"/>
</dbReference>
<dbReference type="AlphaFoldDB" id="A0A7C9QSC5"/>
<dbReference type="Proteomes" id="UP000480684">
    <property type="component" value="Unassembled WGS sequence"/>
</dbReference>
<sequence>MRLFGFVGHSGSGKTSLLIKTIPLLSARGLRVSTIKQARAEFDIDVPGKDSYEHRRAGAAEVLVASARRWALTHEYRDEPEWSMEQVLARLDPVDLVLVEGFRAWSHPRIEVWRPELGQAPLFPDDPLTLAVASTASFVPGLDRPLLALDDTAAIVDFVLREGER</sequence>
<feature type="domain" description="Molybdopterin-guanine dinucleotide biosynthesis protein B (MobB)" evidence="1">
    <location>
        <begin position="4"/>
        <end position="134"/>
    </location>
</feature>
<dbReference type="GO" id="GO:0006777">
    <property type="term" value="P:Mo-molybdopterin cofactor biosynthetic process"/>
    <property type="evidence" value="ECO:0007669"/>
    <property type="project" value="InterPro"/>
</dbReference>
<dbReference type="EMBL" id="JAAIYP010000009">
    <property type="protein sequence ID" value="NFV79019.1"/>
    <property type="molecule type" value="Genomic_DNA"/>
</dbReference>
<dbReference type="RefSeq" id="WP_163674652.1">
    <property type="nucleotide sequence ID" value="NZ_JAAIYP010000009.1"/>
</dbReference>
<dbReference type="InterPro" id="IPR027417">
    <property type="entry name" value="P-loop_NTPase"/>
</dbReference>
<evidence type="ECO:0000313" key="2">
    <source>
        <dbReference type="EMBL" id="NFV79019.1"/>
    </source>
</evidence>
<keyword evidence="3" id="KW-1185">Reference proteome</keyword>
<dbReference type="PANTHER" id="PTHR40072">
    <property type="entry name" value="MOLYBDOPTERIN-GUANINE DINUCLEOTIDE BIOSYNTHESIS ADAPTER PROTEIN-RELATED"/>
    <property type="match status" value="1"/>
</dbReference>
<dbReference type="InterPro" id="IPR004435">
    <property type="entry name" value="MobB_dom"/>
</dbReference>
<name>A0A7C9QSC5_9PROT</name>
<dbReference type="NCBIfam" id="TIGR00176">
    <property type="entry name" value="mobB"/>
    <property type="match status" value="1"/>
</dbReference>
<dbReference type="GO" id="GO:0005525">
    <property type="term" value="F:GTP binding"/>
    <property type="evidence" value="ECO:0007669"/>
    <property type="project" value="InterPro"/>
</dbReference>
<protein>
    <submittedName>
        <fullName evidence="2">Molybdopterin-guanine dinucleotide biosynthesis protein B</fullName>
    </submittedName>
</protein>
<dbReference type="CDD" id="cd03116">
    <property type="entry name" value="MobB"/>
    <property type="match status" value="1"/>
</dbReference>
<reference evidence="2 3" key="1">
    <citation type="submission" date="2020-02" db="EMBL/GenBank/DDBJ databases">
        <authorList>
            <person name="Dziuba M."/>
            <person name="Kuznetsov B."/>
            <person name="Mardanov A."/>
            <person name="Ravin N."/>
            <person name="Grouzdev D."/>
        </authorList>
    </citation>
    <scope>NUCLEOTIDE SEQUENCE [LARGE SCALE GENOMIC DNA]</scope>
    <source>
        <strain evidence="2 3">SpK</strain>
    </source>
</reference>
<comment type="caution">
    <text evidence="2">The sequence shown here is derived from an EMBL/GenBank/DDBJ whole genome shotgun (WGS) entry which is preliminary data.</text>
</comment>